<proteinExistence type="predicted"/>
<reference evidence="2" key="1">
    <citation type="journal article" date="2015" name="Nature">
        <title>Complex archaea that bridge the gap between prokaryotes and eukaryotes.</title>
        <authorList>
            <person name="Spang A."/>
            <person name="Saw J.H."/>
            <person name="Jorgensen S.L."/>
            <person name="Zaremba-Niedzwiedzka K."/>
            <person name="Martijn J."/>
            <person name="Lind A.E."/>
            <person name="van Eijk R."/>
            <person name="Schleper C."/>
            <person name="Guy L."/>
            <person name="Ettema T.J."/>
        </authorList>
    </citation>
    <scope>NUCLEOTIDE SEQUENCE</scope>
</reference>
<evidence type="ECO:0000313" key="2">
    <source>
        <dbReference type="EMBL" id="KKN43868.1"/>
    </source>
</evidence>
<organism evidence="2">
    <name type="scientific">marine sediment metagenome</name>
    <dbReference type="NCBI Taxonomy" id="412755"/>
    <lineage>
        <taxon>unclassified sequences</taxon>
        <taxon>metagenomes</taxon>
        <taxon>ecological metagenomes</taxon>
    </lineage>
</organism>
<dbReference type="EMBL" id="LAZR01001483">
    <property type="protein sequence ID" value="KKN43868.1"/>
    <property type="molecule type" value="Genomic_DNA"/>
</dbReference>
<comment type="caution">
    <text evidence="2">The sequence shown here is derived from an EMBL/GenBank/DDBJ whole genome shotgun (WGS) entry which is preliminary data.</text>
</comment>
<dbReference type="SMART" id="SM00834">
    <property type="entry name" value="CxxC_CXXC_SSSS"/>
    <property type="match status" value="1"/>
</dbReference>
<dbReference type="InterPro" id="IPR013429">
    <property type="entry name" value="Regulatory_FmdB_Zinc_ribbon"/>
</dbReference>
<protein>
    <recommendedName>
        <fullName evidence="1">Putative regulatory protein FmdB zinc ribbon domain-containing protein</fullName>
    </recommendedName>
</protein>
<feature type="domain" description="Putative regulatory protein FmdB zinc ribbon" evidence="1">
    <location>
        <begin position="1"/>
        <end position="44"/>
    </location>
</feature>
<name>A0A0F9TR65_9ZZZZ</name>
<evidence type="ECO:0000259" key="1">
    <source>
        <dbReference type="SMART" id="SM00834"/>
    </source>
</evidence>
<gene>
    <name evidence="2" type="ORF">LCGC14_0698820</name>
</gene>
<accession>A0A0F9TR65</accession>
<sequence>MPLYEYLCDDSECCCMTEKACRHTERFDAPECEECGGPTHQIISRSSVVLKPGGVGWANTNYGGTAAVKKTKAKKP</sequence>
<dbReference type="AlphaFoldDB" id="A0A0F9TR65"/>